<dbReference type="InterPro" id="IPR042031">
    <property type="entry name" value="SKA1_MBD_sf"/>
</dbReference>
<organism evidence="5 6">
    <name type="scientific">Gryllus longicercus</name>
    <dbReference type="NCBI Taxonomy" id="2509291"/>
    <lineage>
        <taxon>Eukaryota</taxon>
        <taxon>Metazoa</taxon>
        <taxon>Ecdysozoa</taxon>
        <taxon>Arthropoda</taxon>
        <taxon>Hexapoda</taxon>
        <taxon>Insecta</taxon>
        <taxon>Pterygota</taxon>
        <taxon>Neoptera</taxon>
        <taxon>Polyneoptera</taxon>
        <taxon>Orthoptera</taxon>
        <taxon>Ensifera</taxon>
        <taxon>Gryllidea</taxon>
        <taxon>Grylloidea</taxon>
        <taxon>Gryllidae</taxon>
        <taxon>Gryllinae</taxon>
        <taxon>Gryllus</taxon>
    </lineage>
</organism>
<feature type="coiled-coil region" evidence="4">
    <location>
        <begin position="56"/>
        <end position="86"/>
    </location>
</feature>
<evidence type="ECO:0000313" key="6">
    <source>
        <dbReference type="Proteomes" id="UP001378592"/>
    </source>
</evidence>
<evidence type="ECO:0000256" key="4">
    <source>
        <dbReference type="SAM" id="Coils"/>
    </source>
</evidence>
<dbReference type="AlphaFoldDB" id="A0AAN9VQV8"/>
<reference evidence="5 6" key="1">
    <citation type="submission" date="2024-03" db="EMBL/GenBank/DDBJ databases">
        <title>The genome assembly and annotation of the cricket Gryllus longicercus Weissman &amp; Gray.</title>
        <authorList>
            <person name="Szrajer S."/>
            <person name="Gray D."/>
            <person name="Ylla G."/>
        </authorList>
    </citation>
    <scope>NUCLEOTIDE SEQUENCE [LARGE SCALE GENOMIC DNA]</scope>
    <source>
        <strain evidence="5">DAG 2021-001</strain>
        <tissue evidence="5">Whole body minus gut</tissue>
    </source>
</reference>
<evidence type="ECO:0000313" key="5">
    <source>
        <dbReference type="EMBL" id="KAK7794893.1"/>
    </source>
</evidence>
<dbReference type="Proteomes" id="UP001378592">
    <property type="component" value="Unassembled WGS sequence"/>
</dbReference>
<comment type="similarity">
    <text evidence="1">Belongs to the SKA1 family.</text>
</comment>
<gene>
    <name evidence="5" type="ORF">R5R35_010584</name>
</gene>
<dbReference type="PANTHER" id="PTHR28573">
    <property type="entry name" value="SPINDLE AND KINETOCHORE-ASSOCIATED PROTEIN 1"/>
    <property type="match status" value="1"/>
</dbReference>
<accession>A0AAN9VQV8</accession>
<dbReference type="GO" id="GO:0000278">
    <property type="term" value="P:mitotic cell cycle"/>
    <property type="evidence" value="ECO:0007669"/>
    <property type="project" value="TreeGrafter"/>
</dbReference>
<protein>
    <recommendedName>
        <fullName evidence="2">SKA complex subunit 1</fullName>
    </recommendedName>
    <alternativeName>
        <fullName evidence="3">Spindle and kinetochore-associated protein 1</fullName>
    </alternativeName>
</protein>
<dbReference type="GO" id="GO:0051301">
    <property type="term" value="P:cell division"/>
    <property type="evidence" value="ECO:0007669"/>
    <property type="project" value="InterPro"/>
</dbReference>
<evidence type="ECO:0000256" key="2">
    <source>
        <dbReference type="ARBA" id="ARBA00047182"/>
    </source>
</evidence>
<dbReference type="GO" id="GO:0000940">
    <property type="term" value="C:outer kinetochore"/>
    <property type="evidence" value="ECO:0007669"/>
    <property type="project" value="TreeGrafter"/>
</dbReference>
<dbReference type="GO" id="GO:0072686">
    <property type="term" value="C:mitotic spindle"/>
    <property type="evidence" value="ECO:0007669"/>
    <property type="project" value="TreeGrafter"/>
</dbReference>
<sequence>MMSERKYSDIQDIINGQRQYCELLKNTKDVVFGLDDGNCALVTELRQEMGSVTTGIGLLKTALGEMKNENEKLQAAICKLQSLEKFVDDVEDHPDFQRLFCSVEKEPAMVPMSESRQSKRPVLSVPGITIAELENVPFYTRGRIKVEDVNDFISSVNSTISKKYSIVRNRNNLKYEDKLLQNVYKQQERLCPGLTFFTEDDLKKFGFLRSSLAVSKMINILRATQRIKEVRSDGFVRFVVNEV</sequence>
<dbReference type="GO" id="GO:0008017">
    <property type="term" value="F:microtubule binding"/>
    <property type="evidence" value="ECO:0007669"/>
    <property type="project" value="InterPro"/>
</dbReference>
<dbReference type="GO" id="GO:0007059">
    <property type="term" value="P:chromosome segregation"/>
    <property type="evidence" value="ECO:0007669"/>
    <property type="project" value="InterPro"/>
</dbReference>
<dbReference type="GO" id="GO:0031110">
    <property type="term" value="P:regulation of microtubule polymerization or depolymerization"/>
    <property type="evidence" value="ECO:0007669"/>
    <property type="project" value="TreeGrafter"/>
</dbReference>
<evidence type="ECO:0000256" key="3">
    <source>
        <dbReference type="ARBA" id="ARBA00047202"/>
    </source>
</evidence>
<dbReference type="PANTHER" id="PTHR28573:SF1">
    <property type="entry name" value="SPINDLE AND KINETOCHORE-ASSOCIATED PROTEIN 1"/>
    <property type="match status" value="1"/>
</dbReference>
<proteinExistence type="inferred from homology"/>
<keyword evidence="6" id="KW-1185">Reference proteome</keyword>
<keyword evidence="4" id="KW-0175">Coiled coil</keyword>
<name>A0AAN9VQV8_9ORTH</name>
<evidence type="ECO:0000256" key="1">
    <source>
        <dbReference type="ARBA" id="ARBA00006836"/>
    </source>
</evidence>
<dbReference type="InterPro" id="IPR009829">
    <property type="entry name" value="SKA1"/>
</dbReference>
<dbReference type="Gene3D" id="1.10.10.1890">
    <property type="entry name" value="Ska1 microtubule binding domain-like"/>
    <property type="match status" value="1"/>
</dbReference>
<comment type="caution">
    <text evidence="5">The sequence shown here is derived from an EMBL/GenBank/DDBJ whole genome shotgun (WGS) entry which is preliminary data.</text>
</comment>
<dbReference type="Pfam" id="PF07160">
    <property type="entry name" value="SKA1"/>
    <property type="match status" value="1"/>
</dbReference>
<dbReference type="GO" id="GO:0005876">
    <property type="term" value="C:spindle microtubule"/>
    <property type="evidence" value="ECO:0007669"/>
    <property type="project" value="TreeGrafter"/>
</dbReference>
<dbReference type="EMBL" id="JAZDUA010000313">
    <property type="protein sequence ID" value="KAK7794893.1"/>
    <property type="molecule type" value="Genomic_DNA"/>
</dbReference>